<gene>
    <name evidence="2" type="ORF">VZT92_005686</name>
</gene>
<comment type="caution">
    <text evidence="2">The sequence shown here is derived from an EMBL/GenBank/DDBJ whole genome shotgun (WGS) entry which is preliminary data.</text>
</comment>
<name>A0AAW1FTX4_ZOAVI</name>
<reference evidence="2 3" key="1">
    <citation type="journal article" date="2024" name="Genome Biol. Evol.">
        <title>Chromosome-level genome assembly of the viviparous eelpout Zoarces viviparus.</title>
        <authorList>
            <person name="Fuhrmann N."/>
            <person name="Brasseur M.V."/>
            <person name="Bakowski C.E."/>
            <person name="Podsiadlowski L."/>
            <person name="Prost S."/>
            <person name="Krehenwinkel H."/>
            <person name="Mayer C."/>
        </authorList>
    </citation>
    <scope>NUCLEOTIDE SEQUENCE [LARGE SCALE GENOMIC DNA]</scope>
    <source>
        <strain evidence="2">NO-MEL_2022_Ind0_liver</strain>
    </source>
</reference>
<dbReference type="AlphaFoldDB" id="A0AAW1FTX4"/>
<keyword evidence="3" id="KW-1185">Reference proteome</keyword>
<organism evidence="2 3">
    <name type="scientific">Zoarces viviparus</name>
    <name type="common">Viviparous eelpout</name>
    <name type="synonym">Blennius viviparus</name>
    <dbReference type="NCBI Taxonomy" id="48416"/>
    <lineage>
        <taxon>Eukaryota</taxon>
        <taxon>Metazoa</taxon>
        <taxon>Chordata</taxon>
        <taxon>Craniata</taxon>
        <taxon>Vertebrata</taxon>
        <taxon>Euteleostomi</taxon>
        <taxon>Actinopterygii</taxon>
        <taxon>Neopterygii</taxon>
        <taxon>Teleostei</taxon>
        <taxon>Neoteleostei</taxon>
        <taxon>Acanthomorphata</taxon>
        <taxon>Eupercaria</taxon>
        <taxon>Perciformes</taxon>
        <taxon>Cottioidei</taxon>
        <taxon>Zoarcales</taxon>
        <taxon>Zoarcidae</taxon>
        <taxon>Zoarcinae</taxon>
        <taxon>Zoarces</taxon>
    </lineage>
</organism>
<feature type="compositionally biased region" description="Polar residues" evidence="1">
    <location>
        <begin position="32"/>
        <end position="42"/>
    </location>
</feature>
<accession>A0AAW1FTX4</accession>
<feature type="region of interest" description="Disordered" evidence="1">
    <location>
        <begin position="32"/>
        <end position="71"/>
    </location>
</feature>
<protein>
    <submittedName>
        <fullName evidence="2">Uncharacterized protein</fullName>
    </submittedName>
</protein>
<evidence type="ECO:0000313" key="2">
    <source>
        <dbReference type="EMBL" id="KAK9538131.1"/>
    </source>
</evidence>
<proteinExistence type="predicted"/>
<dbReference type="Proteomes" id="UP001488805">
    <property type="component" value="Unassembled WGS sequence"/>
</dbReference>
<dbReference type="EMBL" id="JBCEZU010000034">
    <property type="protein sequence ID" value="KAK9538131.1"/>
    <property type="molecule type" value="Genomic_DNA"/>
</dbReference>
<evidence type="ECO:0000313" key="3">
    <source>
        <dbReference type="Proteomes" id="UP001488805"/>
    </source>
</evidence>
<evidence type="ECO:0000256" key="1">
    <source>
        <dbReference type="SAM" id="MobiDB-lite"/>
    </source>
</evidence>
<sequence length="82" mass="8922">MLVYSANTSTYNPSIDIRGAALSLRYEARSFGSSQSEQQATLTWDFPSRPRASGHSASERNRARLGRGSTKGPVVLNIHGLL</sequence>